<feature type="transmembrane region" description="Helical" evidence="1">
    <location>
        <begin position="7"/>
        <end position="28"/>
    </location>
</feature>
<feature type="transmembrane region" description="Helical" evidence="1">
    <location>
        <begin position="71"/>
        <end position="93"/>
    </location>
</feature>
<dbReference type="Proteomes" id="UP000254956">
    <property type="component" value="Unassembled WGS sequence"/>
</dbReference>
<proteinExistence type="predicted"/>
<dbReference type="RefSeq" id="WP_103387784.1">
    <property type="nucleotide sequence ID" value="NZ_BKAV01000021.1"/>
</dbReference>
<keyword evidence="1" id="KW-0472">Membrane</keyword>
<feature type="transmembrane region" description="Helical" evidence="1">
    <location>
        <begin position="122"/>
        <end position="140"/>
    </location>
</feature>
<evidence type="ECO:0000313" key="4">
    <source>
        <dbReference type="Proteomes" id="UP000254956"/>
    </source>
</evidence>
<dbReference type="AlphaFoldDB" id="A0A380CDM3"/>
<reference evidence="2 5" key="2">
    <citation type="submission" date="2019-07" db="EMBL/GenBank/DDBJ databases">
        <title>Whole genome shotgun sequence of Staphylococcus arlettae NBRC 109765.</title>
        <authorList>
            <person name="Hosoyama A."/>
            <person name="Uohara A."/>
            <person name="Ohji S."/>
            <person name="Ichikawa N."/>
        </authorList>
    </citation>
    <scope>NUCLEOTIDE SEQUENCE [LARGE SCALE GENOMIC DNA]</scope>
    <source>
        <strain evidence="2 5">NBRC 109765</strain>
    </source>
</reference>
<reference evidence="3 4" key="1">
    <citation type="submission" date="2018-06" db="EMBL/GenBank/DDBJ databases">
        <authorList>
            <consortium name="Pathogen Informatics"/>
            <person name="Doyle S."/>
        </authorList>
    </citation>
    <scope>NUCLEOTIDE SEQUENCE [LARGE SCALE GENOMIC DNA]</scope>
    <source>
        <strain evidence="3 4">NCTC12413</strain>
    </source>
</reference>
<evidence type="ECO:0000313" key="3">
    <source>
        <dbReference type="EMBL" id="SUJ17131.1"/>
    </source>
</evidence>
<feature type="transmembrane region" description="Helical" evidence="1">
    <location>
        <begin position="99"/>
        <end position="115"/>
    </location>
</feature>
<dbReference type="EMBL" id="BKAV01000021">
    <property type="protein sequence ID" value="GEQ00775.1"/>
    <property type="molecule type" value="Genomic_DNA"/>
</dbReference>
<dbReference type="EMBL" id="UGZE01000001">
    <property type="protein sequence ID" value="SUJ17131.1"/>
    <property type="molecule type" value="Genomic_DNA"/>
</dbReference>
<protein>
    <submittedName>
        <fullName evidence="3">Uncharacterized protein</fullName>
    </submittedName>
</protein>
<gene>
    <name evidence="3" type="ORF">NCTC12413_01111</name>
    <name evidence="2" type="ORF">SAR03_18120</name>
</gene>
<organism evidence="3 4">
    <name type="scientific">Staphylococcus arlettae</name>
    <dbReference type="NCBI Taxonomy" id="29378"/>
    <lineage>
        <taxon>Bacteria</taxon>
        <taxon>Bacillati</taxon>
        <taxon>Bacillota</taxon>
        <taxon>Bacilli</taxon>
        <taxon>Bacillales</taxon>
        <taxon>Staphylococcaceae</taxon>
        <taxon>Staphylococcus</taxon>
    </lineage>
</organism>
<keyword evidence="1" id="KW-1133">Transmembrane helix</keyword>
<accession>A0A380CDM3</accession>
<dbReference type="Proteomes" id="UP000321598">
    <property type="component" value="Unassembled WGS sequence"/>
</dbReference>
<keyword evidence="5" id="KW-1185">Reference proteome</keyword>
<feature type="transmembrane region" description="Helical" evidence="1">
    <location>
        <begin position="40"/>
        <end position="59"/>
    </location>
</feature>
<name>A0A380CDM3_9STAP</name>
<sequence length="143" mass="16613">MKGKNNLIFINALVFIIYLLIYISLAINHFVIMKLEVTKAWFGSSLILVIFALVFILTMKNKEVSEKALKVIGITFGVIIILSSVLFLIYIKYNKFNDCSIFLIIFHIAMVLNIIHESLMKYKMVYFTMLVLIINLYILYTQT</sequence>
<evidence type="ECO:0000313" key="5">
    <source>
        <dbReference type="Proteomes" id="UP000321598"/>
    </source>
</evidence>
<evidence type="ECO:0000256" key="1">
    <source>
        <dbReference type="SAM" id="Phobius"/>
    </source>
</evidence>
<evidence type="ECO:0000313" key="2">
    <source>
        <dbReference type="EMBL" id="GEQ00775.1"/>
    </source>
</evidence>
<keyword evidence="1" id="KW-0812">Transmembrane</keyword>